<reference evidence="2 3" key="1">
    <citation type="submission" date="2018-10" db="EMBL/GenBank/DDBJ databases">
        <title>Sphingobacterium sp. M05W1-28.</title>
        <authorList>
            <person name="Cai H."/>
        </authorList>
    </citation>
    <scope>NUCLEOTIDE SEQUENCE [LARGE SCALE GENOMIC DNA]</scope>
    <source>
        <strain evidence="2 3">M05W1-28</strain>
    </source>
</reference>
<evidence type="ECO:0000256" key="1">
    <source>
        <dbReference type="SAM" id="SignalP"/>
    </source>
</evidence>
<proteinExistence type="predicted"/>
<dbReference type="EMBL" id="RBWS01000022">
    <property type="protein sequence ID" value="RKO69145.1"/>
    <property type="molecule type" value="Genomic_DNA"/>
</dbReference>
<comment type="caution">
    <text evidence="2">The sequence shown here is derived from an EMBL/GenBank/DDBJ whole genome shotgun (WGS) entry which is preliminary data.</text>
</comment>
<feature type="chain" id="PRO_5019222202" description="Lipocalin-like domain-containing protein" evidence="1">
    <location>
        <begin position="30"/>
        <end position="212"/>
    </location>
</feature>
<gene>
    <name evidence="2" type="ORF">D7322_23200</name>
</gene>
<evidence type="ECO:0000313" key="3">
    <source>
        <dbReference type="Proteomes" id="UP000282423"/>
    </source>
</evidence>
<keyword evidence="3" id="KW-1185">Reference proteome</keyword>
<keyword evidence="1" id="KW-0732">Signal</keyword>
<dbReference type="RefSeq" id="WP_121126579.1">
    <property type="nucleotide sequence ID" value="NZ_RBWS01000022.1"/>
</dbReference>
<sequence>MNAKVSKKKSGRIKGLLLALCLLCVSALCCCTFSSCKKAENASELPEGEFGNHPRSTVPDELVGYWIAGVSSISNFWGYDGVYKGPANEIAVGYMFYKDGRAKEYFYYTSTSTYCRTQVLGYKEGTVKIDPANKTLEMFYASGNYRGFNSCGSSNPPGFGETKKYTAAELYPNKKMVLKDWTIKENNGKKVLEVPLGGGEVQRYVKSTEPQK</sequence>
<evidence type="ECO:0008006" key="4">
    <source>
        <dbReference type="Google" id="ProtNLM"/>
    </source>
</evidence>
<organism evidence="2 3">
    <name type="scientific">Sphingobacterium puteale</name>
    <dbReference type="NCBI Taxonomy" id="2420510"/>
    <lineage>
        <taxon>Bacteria</taxon>
        <taxon>Pseudomonadati</taxon>
        <taxon>Bacteroidota</taxon>
        <taxon>Sphingobacteriia</taxon>
        <taxon>Sphingobacteriales</taxon>
        <taxon>Sphingobacteriaceae</taxon>
        <taxon>Sphingobacterium</taxon>
    </lineage>
</organism>
<accession>A0A420VS92</accession>
<protein>
    <recommendedName>
        <fullName evidence="4">Lipocalin-like domain-containing protein</fullName>
    </recommendedName>
</protein>
<dbReference type="Proteomes" id="UP000282423">
    <property type="component" value="Unassembled WGS sequence"/>
</dbReference>
<dbReference type="AlphaFoldDB" id="A0A420VS92"/>
<dbReference type="OrthoDB" id="666052at2"/>
<evidence type="ECO:0000313" key="2">
    <source>
        <dbReference type="EMBL" id="RKO69145.1"/>
    </source>
</evidence>
<name>A0A420VS92_9SPHI</name>
<feature type="signal peptide" evidence="1">
    <location>
        <begin position="1"/>
        <end position="29"/>
    </location>
</feature>